<dbReference type="PROSITE" id="PS51353">
    <property type="entry name" value="ARSC"/>
    <property type="match status" value="1"/>
</dbReference>
<evidence type="ECO:0000313" key="4">
    <source>
        <dbReference type="EMBL" id="ALJ06573.1"/>
    </source>
</evidence>
<evidence type="ECO:0000256" key="3">
    <source>
        <dbReference type="PROSITE-ProRule" id="PRU01282"/>
    </source>
</evidence>
<dbReference type="InterPro" id="IPR006659">
    <property type="entry name" value="Arsenate_reductase"/>
</dbReference>
<dbReference type="Gene3D" id="3.40.30.10">
    <property type="entry name" value="Glutaredoxin"/>
    <property type="match status" value="1"/>
</dbReference>
<dbReference type="NCBIfam" id="TIGR00014">
    <property type="entry name" value="arsC"/>
    <property type="match status" value="1"/>
</dbReference>
<sequence>MIKIYHNNRCSKSRCGLEILEKSGKEFQIIKYLENVPDKKELTNIIKLLKIEPIDLVRKNEAVWKSDYKGKDLSNEETIVAMIKNPKLIERPIIINGNSAVIGRPPEKILEII</sequence>
<keyword evidence="2" id="KW-0560">Oxidoreductase</keyword>
<gene>
    <name evidence="4" type="ORF">APS56_16155</name>
</gene>
<name>A0A0P0D8W2_9FLAO</name>
<dbReference type="Pfam" id="PF03960">
    <property type="entry name" value="ArsC"/>
    <property type="match status" value="1"/>
</dbReference>
<dbReference type="InterPro" id="IPR036249">
    <property type="entry name" value="Thioredoxin-like_sf"/>
</dbReference>
<evidence type="ECO:0000313" key="5">
    <source>
        <dbReference type="Proteomes" id="UP000057981"/>
    </source>
</evidence>
<dbReference type="GO" id="GO:0008794">
    <property type="term" value="F:arsenate reductase (glutaredoxin) activity"/>
    <property type="evidence" value="ECO:0007669"/>
    <property type="project" value="InterPro"/>
</dbReference>
<dbReference type="PANTHER" id="PTHR30041">
    <property type="entry name" value="ARSENATE REDUCTASE"/>
    <property type="match status" value="1"/>
</dbReference>
<dbReference type="EMBL" id="CP012898">
    <property type="protein sequence ID" value="ALJ06573.1"/>
    <property type="molecule type" value="Genomic_DNA"/>
</dbReference>
<dbReference type="STRING" id="1736674.APS56_16155"/>
<organism evidence="4 5">
    <name type="scientific">Pseudalgibacter alginicilyticus</name>
    <dbReference type="NCBI Taxonomy" id="1736674"/>
    <lineage>
        <taxon>Bacteria</taxon>
        <taxon>Pseudomonadati</taxon>
        <taxon>Bacteroidota</taxon>
        <taxon>Flavobacteriia</taxon>
        <taxon>Flavobacteriales</taxon>
        <taxon>Flavobacteriaceae</taxon>
        <taxon>Pseudalgibacter</taxon>
    </lineage>
</organism>
<dbReference type="PANTHER" id="PTHR30041:SF4">
    <property type="entry name" value="ARSENATE REDUCTASE"/>
    <property type="match status" value="1"/>
</dbReference>
<dbReference type="Proteomes" id="UP000057981">
    <property type="component" value="Chromosome"/>
</dbReference>
<dbReference type="InterPro" id="IPR006660">
    <property type="entry name" value="Arsenate_reductase-like"/>
</dbReference>
<dbReference type="AlphaFoldDB" id="A0A0P0D8W2"/>
<evidence type="ECO:0000256" key="1">
    <source>
        <dbReference type="ARBA" id="ARBA00007198"/>
    </source>
</evidence>
<dbReference type="CDD" id="cd03034">
    <property type="entry name" value="ArsC_ArsC"/>
    <property type="match status" value="1"/>
</dbReference>
<proteinExistence type="inferred from homology"/>
<protein>
    <submittedName>
        <fullName evidence="4">Arsenate reductase</fullName>
    </submittedName>
</protein>
<dbReference type="OrthoDB" id="9808142at2"/>
<reference evidence="4 5" key="1">
    <citation type="submission" date="2015-10" db="EMBL/GenBank/DDBJ databases">
        <authorList>
            <person name="Gilbert D.G."/>
        </authorList>
    </citation>
    <scope>NUCLEOTIDE SEQUENCE [LARGE SCALE GENOMIC DNA]</scope>
    <source>
        <strain evidence="5">HZ-22</strain>
    </source>
</reference>
<dbReference type="RefSeq" id="WP_054730789.1">
    <property type="nucleotide sequence ID" value="NZ_CP012898.1"/>
</dbReference>
<evidence type="ECO:0000256" key="2">
    <source>
        <dbReference type="ARBA" id="ARBA00023002"/>
    </source>
</evidence>
<dbReference type="KEGG" id="ahz:APS56_16155"/>
<accession>A0A0P0D8W2</accession>
<keyword evidence="5" id="KW-1185">Reference proteome</keyword>
<dbReference type="PATRIC" id="fig|1736674.3.peg.3311"/>
<dbReference type="SUPFAM" id="SSF52833">
    <property type="entry name" value="Thioredoxin-like"/>
    <property type="match status" value="1"/>
</dbReference>
<comment type="similarity">
    <text evidence="1 3">Belongs to the ArsC family.</text>
</comment>